<sequence length="176" mass="19929">MSAEHPLAEAATNTECLFFTKFPIEIRRKYIASSFRVQGSSSHRSRALEIIAAKTSRKLLLACHQTYNGGRTIFYEEVVIYTDASQCEGVKLVCENLSEFAKLHIQHFRSFVLGDGVNAILPLFDDLPKLKTCQIYLKGCMFDLKPAKFDECSADTFVERFQELFSGTSISSQNFF</sequence>
<dbReference type="EMBL" id="CAJVRM010000117">
    <property type="protein sequence ID" value="CAG8974897.1"/>
    <property type="molecule type" value="Genomic_DNA"/>
</dbReference>
<reference evidence="1" key="1">
    <citation type="submission" date="2021-07" db="EMBL/GenBank/DDBJ databases">
        <authorList>
            <person name="Durling M."/>
        </authorList>
    </citation>
    <scope>NUCLEOTIDE SEQUENCE</scope>
</reference>
<name>A0A9N9Q4Z2_9HELO</name>
<gene>
    <name evidence="1" type="ORF">HYALB_00006680</name>
</gene>
<proteinExistence type="predicted"/>
<comment type="caution">
    <text evidence="1">The sequence shown here is derived from an EMBL/GenBank/DDBJ whole genome shotgun (WGS) entry which is preliminary data.</text>
</comment>
<accession>A0A9N9Q4Z2</accession>
<keyword evidence="2" id="KW-1185">Reference proteome</keyword>
<protein>
    <submittedName>
        <fullName evidence="1">Uncharacterized protein</fullName>
    </submittedName>
</protein>
<evidence type="ECO:0000313" key="1">
    <source>
        <dbReference type="EMBL" id="CAG8974897.1"/>
    </source>
</evidence>
<dbReference type="AlphaFoldDB" id="A0A9N9Q4Z2"/>
<organism evidence="1 2">
    <name type="scientific">Hymenoscyphus albidus</name>
    <dbReference type="NCBI Taxonomy" id="595503"/>
    <lineage>
        <taxon>Eukaryota</taxon>
        <taxon>Fungi</taxon>
        <taxon>Dikarya</taxon>
        <taxon>Ascomycota</taxon>
        <taxon>Pezizomycotina</taxon>
        <taxon>Leotiomycetes</taxon>
        <taxon>Helotiales</taxon>
        <taxon>Helotiaceae</taxon>
        <taxon>Hymenoscyphus</taxon>
    </lineage>
</organism>
<evidence type="ECO:0000313" key="2">
    <source>
        <dbReference type="Proteomes" id="UP000701801"/>
    </source>
</evidence>
<dbReference type="Proteomes" id="UP000701801">
    <property type="component" value="Unassembled WGS sequence"/>
</dbReference>